<dbReference type="EMBL" id="UINC01086709">
    <property type="protein sequence ID" value="SVC35410.1"/>
    <property type="molecule type" value="Genomic_DNA"/>
</dbReference>
<dbReference type="SUPFAM" id="SSF52343">
    <property type="entry name" value="Ferredoxin reductase-like, C-terminal NADP-linked domain"/>
    <property type="match status" value="1"/>
</dbReference>
<dbReference type="Gene3D" id="3.40.50.80">
    <property type="entry name" value="Nucleotide-binding domain of ferredoxin-NADP reductase (FNR) module"/>
    <property type="match status" value="1"/>
</dbReference>
<reference evidence="2" key="1">
    <citation type="submission" date="2018-05" db="EMBL/GenBank/DDBJ databases">
        <authorList>
            <person name="Lanie J.A."/>
            <person name="Ng W.-L."/>
            <person name="Kazmierczak K.M."/>
            <person name="Andrzejewski T.M."/>
            <person name="Davidsen T.M."/>
            <person name="Wayne K.J."/>
            <person name="Tettelin H."/>
            <person name="Glass J.I."/>
            <person name="Rusch D."/>
            <person name="Podicherti R."/>
            <person name="Tsui H.-C.T."/>
            <person name="Winkler M.E."/>
        </authorList>
    </citation>
    <scope>NUCLEOTIDE SEQUENCE</scope>
</reference>
<protein>
    <recommendedName>
        <fullName evidence="1">FAD-binding FR-type domain-containing protein</fullName>
    </recommendedName>
</protein>
<dbReference type="Pfam" id="PF00970">
    <property type="entry name" value="FAD_binding_6"/>
    <property type="match status" value="1"/>
</dbReference>
<sequence>VEHKVIAIRNLSTSAYALKLERKGLLFKAGQCFNIGLKNSGVNREYSIYSGENDPYLEFLIKEIKEGVVSPSLRLAAIGKEINLYGPYGSFIINPKKVKQVQFCFISTGTGIAPFHSFVRSHQNLNYCIINGVRFLTERYDYDNYHHSKITTCVSRQKWPGFNGRVTDYLSKMPINKKNIFYICGNQKMIQEVYELLRENKISGDQIFTEAFF</sequence>
<dbReference type="InterPro" id="IPR017938">
    <property type="entry name" value="Riboflavin_synthase-like_b-brl"/>
</dbReference>
<dbReference type="PROSITE" id="PS51384">
    <property type="entry name" value="FAD_FR"/>
    <property type="match status" value="1"/>
</dbReference>
<dbReference type="InterPro" id="IPR017927">
    <property type="entry name" value="FAD-bd_FR_type"/>
</dbReference>
<dbReference type="InterPro" id="IPR051930">
    <property type="entry name" value="FNR_type-1"/>
</dbReference>
<feature type="domain" description="FAD-binding FR-type" evidence="1">
    <location>
        <begin position="1"/>
        <end position="94"/>
    </location>
</feature>
<gene>
    <name evidence="2" type="ORF">METZ01_LOCUS288264</name>
</gene>
<evidence type="ECO:0000259" key="1">
    <source>
        <dbReference type="PROSITE" id="PS51384"/>
    </source>
</evidence>
<proteinExistence type="predicted"/>
<organism evidence="2">
    <name type="scientific">marine metagenome</name>
    <dbReference type="NCBI Taxonomy" id="408172"/>
    <lineage>
        <taxon>unclassified sequences</taxon>
        <taxon>metagenomes</taxon>
        <taxon>ecological metagenomes</taxon>
    </lineage>
</organism>
<dbReference type="Gene3D" id="2.40.30.10">
    <property type="entry name" value="Translation factors"/>
    <property type="match status" value="1"/>
</dbReference>
<accession>A0A382LFL0</accession>
<dbReference type="InterPro" id="IPR039261">
    <property type="entry name" value="FNR_nucleotide-bd"/>
</dbReference>
<dbReference type="InterPro" id="IPR008333">
    <property type="entry name" value="Cbr1-like_FAD-bd_dom"/>
</dbReference>
<name>A0A382LFL0_9ZZZZ</name>
<dbReference type="SUPFAM" id="SSF63380">
    <property type="entry name" value="Riboflavin synthase domain-like"/>
    <property type="match status" value="1"/>
</dbReference>
<dbReference type="Pfam" id="PF00175">
    <property type="entry name" value="NAD_binding_1"/>
    <property type="match status" value="1"/>
</dbReference>
<dbReference type="InterPro" id="IPR001433">
    <property type="entry name" value="OxRdtase_FAD/NAD-bd"/>
</dbReference>
<dbReference type="PANTHER" id="PTHR47878:SF2">
    <property type="entry name" value="OXIDOREDUCTASE FAD_NAD(P)-BINDING DOMAIN PROTEIN"/>
    <property type="match status" value="1"/>
</dbReference>
<dbReference type="GO" id="GO:0016491">
    <property type="term" value="F:oxidoreductase activity"/>
    <property type="evidence" value="ECO:0007669"/>
    <property type="project" value="InterPro"/>
</dbReference>
<feature type="non-terminal residue" evidence="2">
    <location>
        <position position="1"/>
    </location>
</feature>
<dbReference type="PANTHER" id="PTHR47878">
    <property type="entry name" value="OXIDOREDUCTASE FAD/NAD(P)-BINDING DOMAIN PROTEIN"/>
    <property type="match status" value="1"/>
</dbReference>
<evidence type="ECO:0000313" key="2">
    <source>
        <dbReference type="EMBL" id="SVC35410.1"/>
    </source>
</evidence>
<dbReference type="AlphaFoldDB" id="A0A382LFL0"/>